<evidence type="ECO:0000256" key="4">
    <source>
        <dbReference type="ARBA" id="ARBA00023134"/>
    </source>
</evidence>
<evidence type="ECO:0000256" key="1">
    <source>
        <dbReference type="ARBA" id="ARBA00022723"/>
    </source>
</evidence>
<dbReference type="GO" id="GO:0046872">
    <property type="term" value="F:metal ion binding"/>
    <property type="evidence" value="ECO:0007669"/>
    <property type="project" value="UniProtKB-KW"/>
</dbReference>
<organism evidence="9 10">
    <name type="scientific">Candidatus Chromulinivorax destructor</name>
    <dbReference type="NCBI Taxonomy" id="2066483"/>
    <lineage>
        <taxon>Bacteria</taxon>
        <taxon>Candidatus Babelota</taxon>
        <taxon>Candidatus Babeliae</taxon>
        <taxon>Candidatus Babeliales</taxon>
        <taxon>Candidatus Chromulinivoraceae</taxon>
        <taxon>Candidatus Chromulinivorax</taxon>
    </lineage>
</organism>
<keyword evidence="2 5" id="KW-0547">Nucleotide-binding</keyword>
<comment type="subunit">
    <text evidence="5">Monomer. Associates with the 50S ribosomal subunit.</text>
</comment>
<evidence type="ECO:0000313" key="10">
    <source>
        <dbReference type="Proteomes" id="UP000254834"/>
    </source>
</evidence>
<dbReference type="InterPro" id="IPR006073">
    <property type="entry name" value="GTP-bd"/>
</dbReference>
<dbReference type="EMBL" id="CP025544">
    <property type="protein sequence ID" value="AXK60489.1"/>
    <property type="molecule type" value="Genomic_DNA"/>
</dbReference>
<dbReference type="Proteomes" id="UP000254834">
    <property type="component" value="Chromosome"/>
</dbReference>
<dbReference type="GO" id="GO:0003924">
    <property type="term" value="F:GTPase activity"/>
    <property type="evidence" value="ECO:0007669"/>
    <property type="project" value="UniProtKB-UniRule"/>
</dbReference>
<dbReference type="Gene3D" id="3.40.50.11060">
    <property type="entry name" value="GTPase HflX, N-terminal domain"/>
    <property type="match status" value="1"/>
</dbReference>
<dbReference type="PANTHER" id="PTHR10229:SF0">
    <property type="entry name" value="GTP-BINDING PROTEIN 6-RELATED"/>
    <property type="match status" value="1"/>
</dbReference>
<dbReference type="PANTHER" id="PTHR10229">
    <property type="entry name" value="GTP-BINDING PROTEIN HFLX"/>
    <property type="match status" value="1"/>
</dbReference>
<name>A0A345ZB22_9BACT</name>
<dbReference type="PRINTS" id="PR00326">
    <property type="entry name" value="GTP1OBG"/>
</dbReference>
<evidence type="ECO:0000259" key="8">
    <source>
        <dbReference type="PROSITE" id="PS51705"/>
    </source>
</evidence>
<dbReference type="KEGG" id="cdes:C0J27_01860"/>
<accession>A0A345ZB22</accession>
<feature type="domain" description="Hflx-type G" evidence="8">
    <location>
        <begin position="205"/>
        <end position="369"/>
    </location>
</feature>
<dbReference type="Pfam" id="PF01926">
    <property type="entry name" value="MMR_HSR1"/>
    <property type="match status" value="1"/>
</dbReference>
<dbReference type="HAMAP" id="MF_00900">
    <property type="entry name" value="GTPase_HflX"/>
    <property type="match status" value="1"/>
</dbReference>
<dbReference type="Pfam" id="PF16360">
    <property type="entry name" value="GTP-bdg_M"/>
    <property type="match status" value="1"/>
</dbReference>
<evidence type="ECO:0000313" key="9">
    <source>
        <dbReference type="EMBL" id="AXK60489.1"/>
    </source>
</evidence>
<keyword evidence="10" id="KW-1185">Reference proteome</keyword>
<dbReference type="InterPro" id="IPR025121">
    <property type="entry name" value="GTPase_HflX_N"/>
</dbReference>
<dbReference type="Pfam" id="PF13167">
    <property type="entry name" value="GTP-bdg_N"/>
    <property type="match status" value="1"/>
</dbReference>
<comment type="similarity">
    <text evidence="5">Belongs to the TRAFAC class OBG-HflX-like GTPase superfamily. HflX GTPase family.</text>
</comment>
<comment type="subcellular location">
    <subcellularLocation>
        <location evidence="5">Cytoplasm</location>
    </subcellularLocation>
    <text evidence="5">May associate with membranes.</text>
</comment>
<keyword evidence="5" id="KW-0963">Cytoplasm</keyword>
<protein>
    <recommendedName>
        <fullName evidence="5">GTPase HflX</fullName>
    </recommendedName>
    <alternativeName>
        <fullName evidence="5">GTP-binding protein HflX</fullName>
    </alternativeName>
</protein>
<evidence type="ECO:0000256" key="2">
    <source>
        <dbReference type="ARBA" id="ARBA00022741"/>
    </source>
</evidence>
<dbReference type="AlphaFoldDB" id="A0A345ZB22"/>
<dbReference type="InterPro" id="IPR027417">
    <property type="entry name" value="P-loop_NTPase"/>
</dbReference>
<dbReference type="InterPro" id="IPR016496">
    <property type="entry name" value="GTPase_HflX"/>
</dbReference>
<keyword evidence="1 7" id="KW-0479">Metal-binding</keyword>
<dbReference type="Gene3D" id="6.10.250.2860">
    <property type="match status" value="1"/>
</dbReference>
<evidence type="ECO:0000256" key="6">
    <source>
        <dbReference type="PIRSR" id="PIRSR006809-1"/>
    </source>
</evidence>
<dbReference type="InterPro" id="IPR032305">
    <property type="entry name" value="GTP-bd_M"/>
</dbReference>
<dbReference type="GO" id="GO:0043022">
    <property type="term" value="F:ribosome binding"/>
    <property type="evidence" value="ECO:0007669"/>
    <property type="project" value="TreeGrafter"/>
</dbReference>
<proteinExistence type="inferred from homology"/>
<reference evidence="9 10" key="1">
    <citation type="submission" date="2017-12" db="EMBL/GenBank/DDBJ databases">
        <title>Chromulinavorax destructans is a abundant pathogen of dominant heterotrophic picoflagllates.</title>
        <authorList>
            <person name="Deeg C.M."/>
            <person name="Zimmer M."/>
            <person name="Suttle C.A."/>
        </authorList>
    </citation>
    <scope>NUCLEOTIDE SEQUENCE [LARGE SCALE GENOMIC DNA]</scope>
    <source>
        <strain evidence="9 10">SeV1</strain>
    </source>
</reference>
<feature type="binding site" evidence="6">
    <location>
        <begin position="258"/>
        <end position="261"/>
    </location>
    <ligand>
        <name>GTP</name>
        <dbReference type="ChEBI" id="CHEBI:37565"/>
    </ligand>
</feature>
<dbReference type="InterPro" id="IPR030394">
    <property type="entry name" value="G_HFLX_dom"/>
</dbReference>
<dbReference type="GO" id="GO:0005737">
    <property type="term" value="C:cytoplasm"/>
    <property type="evidence" value="ECO:0007669"/>
    <property type="project" value="UniProtKB-SubCell"/>
</dbReference>
<dbReference type="SUPFAM" id="SSF52540">
    <property type="entry name" value="P-loop containing nucleoside triphosphate hydrolases"/>
    <property type="match status" value="1"/>
</dbReference>
<dbReference type="NCBIfam" id="TIGR03156">
    <property type="entry name" value="GTP_HflX"/>
    <property type="match status" value="1"/>
</dbReference>
<evidence type="ECO:0000256" key="3">
    <source>
        <dbReference type="ARBA" id="ARBA00022842"/>
    </source>
</evidence>
<feature type="binding site" evidence="6">
    <location>
        <begin position="323"/>
        <end position="326"/>
    </location>
    <ligand>
        <name>GTP</name>
        <dbReference type="ChEBI" id="CHEBI:37565"/>
    </ligand>
</feature>
<dbReference type="GO" id="GO:0005525">
    <property type="term" value="F:GTP binding"/>
    <property type="evidence" value="ECO:0007669"/>
    <property type="project" value="UniProtKB-UniRule"/>
</dbReference>
<feature type="binding site" evidence="6">
    <location>
        <begin position="211"/>
        <end position="218"/>
    </location>
    <ligand>
        <name>GTP</name>
        <dbReference type="ChEBI" id="CHEBI:37565"/>
    </ligand>
</feature>
<dbReference type="OrthoDB" id="9812272at2"/>
<evidence type="ECO:0000256" key="5">
    <source>
        <dbReference type="HAMAP-Rule" id="MF_00900"/>
    </source>
</evidence>
<keyword evidence="4 5" id="KW-0342">GTP-binding</keyword>
<dbReference type="PROSITE" id="PS51705">
    <property type="entry name" value="G_HFLX"/>
    <property type="match status" value="1"/>
</dbReference>
<feature type="binding site" evidence="6">
    <location>
        <begin position="236"/>
        <end position="240"/>
    </location>
    <ligand>
        <name>GTP</name>
        <dbReference type="ChEBI" id="CHEBI:37565"/>
    </ligand>
</feature>
<dbReference type="Gene3D" id="3.40.50.300">
    <property type="entry name" value="P-loop containing nucleotide triphosphate hydrolases"/>
    <property type="match status" value="1"/>
</dbReference>
<feature type="binding site" evidence="7">
    <location>
        <position position="218"/>
    </location>
    <ligand>
        <name>Mg(2+)</name>
        <dbReference type="ChEBI" id="CHEBI:18420"/>
    </ligand>
</feature>
<evidence type="ECO:0000256" key="7">
    <source>
        <dbReference type="PIRSR" id="PIRSR006809-2"/>
    </source>
</evidence>
<feature type="binding site" evidence="7">
    <location>
        <position position="238"/>
    </location>
    <ligand>
        <name>Mg(2+)</name>
        <dbReference type="ChEBI" id="CHEBI:18420"/>
    </ligand>
</feature>
<sequence>MAKSQNALTDNNVKVLLIGVQAPDNHTQDIQSYYKEFISLAETLGVSDYETTFVKLRSYDNKYFFTQGKLEELKAIYDKSEATEIIISEKLNGQQERNLQDYFECRIFDRTRLILAIFEKAAISAAGKLQVEIAQLELLKTRLAGHGIHLEQQAGSIGVKGPGETLKEETSRHLERLVLTAKKKIAQLDKVRDTQRKRRLDHELDHVCLIGYTNAGKSSILNMLTNSDVLAEDKLFATLDTTTRQLYINHKKCGLISDTVGFIQNLPHQLIDSFKSTLSELNYADLLLQVVDISDANWKSHIKVVLTTLKELKVNKDMLFVFNKSDLLTPEELQKRIDEFDIFAPYVVVNSLSKEGLEPLANYIASRRA</sequence>
<dbReference type="PIRSF" id="PIRSF006809">
    <property type="entry name" value="GTP-binding_hflX_prd"/>
    <property type="match status" value="1"/>
</dbReference>
<comment type="function">
    <text evidence="5">GTPase that associates with the 50S ribosomal subunit and may have a role during protein synthesis or ribosome biogenesis.</text>
</comment>
<dbReference type="RefSeq" id="WP_115585504.1">
    <property type="nucleotide sequence ID" value="NZ_CP025544.1"/>
</dbReference>
<comment type="cofactor">
    <cofactor evidence="7">
        <name>Mg(2+)</name>
        <dbReference type="ChEBI" id="CHEBI:18420"/>
    </cofactor>
</comment>
<dbReference type="CDD" id="cd01878">
    <property type="entry name" value="HflX"/>
    <property type="match status" value="1"/>
</dbReference>
<dbReference type="InterPro" id="IPR042108">
    <property type="entry name" value="GTPase_HflX_N_sf"/>
</dbReference>
<keyword evidence="3 7" id="KW-0460">Magnesium</keyword>
<gene>
    <name evidence="5 9" type="primary">hflX</name>
    <name evidence="9" type="ORF">C0J27_01860</name>
</gene>